<feature type="transmembrane region" description="Helical" evidence="1">
    <location>
        <begin position="304"/>
        <end position="325"/>
    </location>
</feature>
<feature type="transmembrane region" description="Helical" evidence="1">
    <location>
        <begin position="278"/>
        <end position="298"/>
    </location>
</feature>
<dbReference type="Gene3D" id="1.20.1250.20">
    <property type="entry name" value="MFS general substrate transporter like domains"/>
    <property type="match status" value="1"/>
</dbReference>
<feature type="transmembrane region" description="Helical" evidence="1">
    <location>
        <begin position="12"/>
        <end position="35"/>
    </location>
</feature>
<keyword evidence="1" id="KW-0812">Transmembrane</keyword>
<feature type="transmembrane region" description="Helical" evidence="1">
    <location>
        <begin position="74"/>
        <end position="94"/>
    </location>
</feature>
<comment type="caution">
    <text evidence="2">The sequence shown here is derived from an EMBL/GenBank/DDBJ whole genome shotgun (WGS) entry which is preliminary data.</text>
</comment>
<dbReference type="InParanoid" id="A0A7X0JT70"/>
<feature type="transmembrane region" description="Helical" evidence="1">
    <location>
        <begin position="252"/>
        <end position="271"/>
    </location>
</feature>
<dbReference type="FunCoup" id="A0A7X0JT70">
    <property type="interactions" value="34"/>
</dbReference>
<evidence type="ECO:0000313" key="3">
    <source>
        <dbReference type="Proteomes" id="UP000528457"/>
    </source>
</evidence>
<feature type="transmembrane region" description="Helical" evidence="1">
    <location>
        <begin position="131"/>
        <end position="149"/>
    </location>
</feature>
<feature type="transmembrane region" description="Helical" evidence="1">
    <location>
        <begin position="100"/>
        <end position="119"/>
    </location>
</feature>
<evidence type="ECO:0000256" key="1">
    <source>
        <dbReference type="SAM" id="Phobius"/>
    </source>
</evidence>
<feature type="transmembrane region" description="Helical" evidence="1">
    <location>
        <begin position="161"/>
        <end position="183"/>
    </location>
</feature>
<name>A0A7X0JT70_9GAMM</name>
<accession>A0A7X0JT70</accession>
<keyword evidence="1" id="KW-1133">Transmembrane helix</keyword>
<organism evidence="2 3">
    <name type="scientific">Pseudoteredinibacter isoporae</name>
    <dbReference type="NCBI Taxonomy" id="570281"/>
    <lineage>
        <taxon>Bacteria</taxon>
        <taxon>Pseudomonadati</taxon>
        <taxon>Pseudomonadota</taxon>
        <taxon>Gammaproteobacteria</taxon>
        <taxon>Cellvibrionales</taxon>
        <taxon>Cellvibrionaceae</taxon>
        <taxon>Pseudoteredinibacter</taxon>
    </lineage>
</organism>
<feature type="transmembrane region" description="Helical" evidence="1">
    <location>
        <begin position="367"/>
        <end position="389"/>
    </location>
</feature>
<gene>
    <name evidence="2" type="ORF">HNR48_001536</name>
</gene>
<keyword evidence="1" id="KW-0472">Membrane</keyword>
<evidence type="ECO:0000313" key="2">
    <source>
        <dbReference type="EMBL" id="MBB6521258.1"/>
    </source>
</evidence>
<sequence length="398" mass="41991">MSLLLDHSGRRVSLAALGALPGLMPLAILPAYLGALVSHGGYSASDAGVICALNLLGNALGVMWVSWRPSGRIVPILLMGFCLEVIADILASVLEPGNGLPFLRLIAGVGGGLFTGVGFRMIAASNKTDAGFGLLILLQFLLGALLLDQLPPLVEAYGVRIIYLIFIACALLSTLAFFFLSLISKSTNVEGSDLLFSRENTQTGHPPRKTLNKLQASLALLAIIAFEISASGVWAYAEQIASAWSISVEDTAGALAWGALAGIPGSFLVVLQGDRWGRLLPVVLAVLIAALSLFWLSGLSGSDSVFLIAMLVFNFSWAYVVPYMQAEQATLDETGQLATFGMSAVLLAIAYGPYLFSLFIASDGHQTALTVCLALLMACVLFTILLAYFKRASGAQRS</sequence>
<dbReference type="EMBL" id="JACHHT010000001">
    <property type="protein sequence ID" value="MBB6521258.1"/>
    <property type="molecule type" value="Genomic_DNA"/>
</dbReference>
<feature type="transmembrane region" description="Helical" evidence="1">
    <location>
        <begin position="47"/>
        <end position="67"/>
    </location>
</feature>
<reference evidence="2 3" key="1">
    <citation type="submission" date="2020-08" db="EMBL/GenBank/DDBJ databases">
        <title>Genomic Encyclopedia of Type Strains, Phase IV (KMG-IV): sequencing the most valuable type-strain genomes for metagenomic binning, comparative biology and taxonomic classification.</title>
        <authorList>
            <person name="Goeker M."/>
        </authorList>
    </citation>
    <scope>NUCLEOTIDE SEQUENCE [LARGE SCALE GENOMIC DNA]</scope>
    <source>
        <strain evidence="2 3">DSM 22368</strain>
    </source>
</reference>
<dbReference type="SUPFAM" id="SSF103473">
    <property type="entry name" value="MFS general substrate transporter"/>
    <property type="match status" value="1"/>
</dbReference>
<protein>
    <submittedName>
        <fullName evidence="2">Putative MFS family arabinose efflux permease</fullName>
    </submittedName>
</protein>
<feature type="transmembrane region" description="Helical" evidence="1">
    <location>
        <begin position="218"/>
        <end position="237"/>
    </location>
</feature>
<keyword evidence="3" id="KW-1185">Reference proteome</keyword>
<feature type="transmembrane region" description="Helical" evidence="1">
    <location>
        <begin position="337"/>
        <end position="361"/>
    </location>
</feature>
<dbReference type="RefSeq" id="WP_166849005.1">
    <property type="nucleotide sequence ID" value="NZ_JAAONY010000001.1"/>
</dbReference>
<dbReference type="AlphaFoldDB" id="A0A7X0JT70"/>
<dbReference type="InterPro" id="IPR036259">
    <property type="entry name" value="MFS_trans_sf"/>
</dbReference>
<dbReference type="Proteomes" id="UP000528457">
    <property type="component" value="Unassembled WGS sequence"/>
</dbReference>
<proteinExistence type="predicted"/>